<feature type="region of interest" description="Disordered" evidence="1">
    <location>
        <begin position="91"/>
        <end position="118"/>
    </location>
</feature>
<organism evidence="2 3">
    <name type="scientific">Phialemonium thermophilum</name>
    <dbReference type="NCBI Taxonomy" id="223376"/>
    <lineage>
        <taxon>Eukaryota</taxon>
        <taxon>Fungi</taxon>
        <taxon>Dikarya</taxon>
        <taxon>Ascomycota</taxon>
        <taxon>Pezizomycotina</taxon>
        <taxon>Sordariomycetes</taxon>
        <taxon>Sordariomycetidae</taxon>
        <taxon>Cephalothecales</taxon>
        <taxon>Cephalothecaceae</taxon>
        <taxon>Phialemonium</taxon>
    </lineage>
</organism>
<comment type="caution">
    <text evidence="2">The sequence shown here is derived from an EMBL/GenBank/DDBJ whole genome shotgun (WGS) entry which is preliminary data.</text>
</comment>
<accession>A0ABR3V194</accession>
<dbReference type="Proteomes" id="UP001586593">
    <property type="component" value="Unassembled WGS sequence"/>
</dbReference>
<protein>
    <submittedName>
        <fullName evidence="2">Uncharacterized protein</fullName>
    </submittedName>
</protein>
<proteinExistence type="predicted"/>
<keyword evidence="3" id="KW-1185">Reference proteome</keyword>
<evidence type="ECO:0000313" key="3">
    <source>
        <dbReference type="Proteomes" id="UP001586593"/>
    </source>
</evidence>
<sequence length="118" mass="13185">MELCSAVALQPHPGHRQDVGAHVPAAARQHPAPHPLLYLRAQRLQHRPRRRHLHHRHLPVPPHRLLLEAGQPAAQRAGHLHQHGRLLRCHGGPDHLDRRARPGAAHVDLCRPEDAGQG</sequence>
<evidence type="ECO:0000313" key="2">
    <source>
        <dbReference type="EMBL" id="KAL1835023.1"/>
    </source>
</evidence>
<name>A0ABR3V194_9PEZI</name>
<gene>
    <name evidence="2" type="ORF">VTK73DRAFT_6449</name>
</gene>
<reference evidence="2 3" key="1">
    <citation type="journal article" date="2024" name="Commun. Biol.">
        <title>Comparative genomic analysis of thermophilic fungi reveals convergent evolutionary adaptations and gene losses.</title>
        <authorList>
            <person name="Steindorff A.S."/>
            <person name="Aguilar-Pontes M.V."/>
            <person name="Robinson A.J."/>
            <person name="Andreopoulos B."/>
            <person name="LaButti K."/>
            <person name="Kuo A."/>
            <person name="Mondo S."/>
            <person name="Riley R."/>
            <person name="Otillar R."/>
            <person name="Haridas S."/>
            <person name="Lipzen A."/>
            <person name="Grimwood J."/>
            <person name="Schmutz J."/>
            <person name="Clum A."/>
            <person name="Reid I.D."/>
            <person name="Moisan M.C."/>
            <person name="Butler G."/>
            <person name="Nguyen T.T.M."/>
            <person name="Dewar K."/>
            <person name="Conant G."/>
            <person name="Drula E."/>
            <person name="Henrissat B."/>
            <person name="Hansel C."/>
            <person name="Singer S."/>
            <person name="Hutchinson M.I."/>
            <person name="de Vries R.P."/>
            <person name="Natvig D.O."/>
            <person name="Powell A.J."/>
            <person name="Tsang A."/>
            <person name="Grigoriev I.V."/>
        </authorList>
    </citation>
    <scope>NUCLEOTIDE SEQUENCE [LARGE SCALE GENOMIC DNA]</scope>
    <source>
        <strain evidence="2 3">ATCC 24622</strain>
    </source>
</reference>
<feature type="compositionally biased region" description="Basic and acidic residues" evidence="1">
    <location>
        <begin position="91"/>
        <end position="100"/>
    </location>
</feature>
<dbReference type="EMBL" id="JAZHXJ010003629">
    <property type="protein sequence ID" value="KAL1835023.1"/>
    <property type="molecule type" value="Genomic_DNA"/>
</dbReference>
<feature type="compositionally biased region" description="Basic and acidic residues" evidence="1">
    <location>
        <begin position="108"/>
        <end position="118"/>
    </location>
</feature>
<evidence type="ECO:0000256" key="1">
    <source>
        <dbReference type="SAM" id="MobiDB-lite"/>
    </source>
</evidence>